<feature type="domain" description="BTB" evidence="4">
    <location>
        <begin position="648"/>
        <end position="715"/>
    </location>
</feature>
<evidence type="ECO:0000313" key="5">
    <source>
        <dbReference type="EnsemblProtists" id="EOD22157"/>
    </source>
</evidence>
<sequence length="787" mass="80345">MFAWGEDAQKQLGSGGSAPHSSPLPAAVCEDALQAAVVQVASGDGHSVACDALGGVYCWGRNREGQCGELGTARVSQPMLVEGLQHEAIVAVACGSDSSFAVSAGGSVFRWGATHRPSSGLADANVAGYGRSVDELSDRERAMLKESLLSFLYSGDSGEPTDHSAAEVGTRREIVASPERVELPAGARACAVAAGFGFGVIALQSGGALAFGLNDRFQCGTGDRATKGIPTRVAGLDATRLRSVACGQQHCFASDEAGGAWSWGLGSFGQLGHGGRSDERRPRVVEALRAKGAVFAVACGQQHSVALLRPGGSGGGGGGGGSGGRGDGGDGGSGGGSGGDGGDGGGGGGGGGEGASLWGCGHAEYGQLGTGDAANVGDAERDYPEPRQIPLPADGEPCGVSAGALHTAVLTERGEVLTFGWGAAGALGHGGFGYELEPRAVEALRSIRATSISAGARHTVAVQAAASTGGPSLARDFGRLLRAGTGADVAVVAGKGPGRRRFLLHRAVLACRCPRLLAMAALSSRFCRGAPAAEEPREWEWHRPEGRCYEGGWPPPDCLPALGLPECRAPIFALLATWLYTGRLLCSERLFLGQLADAAASLRLRALVAECRRLIGSTLWPGDAASPHDDLGASFARLLLEASSGPADDVCLRAVDGEVGASRALLCARSEFFRSALQGGFHQLPTIDLQWTGVGRHELRQLLSFVYSGRVVASGSEGRGDLALLSPEAALSLLPLAAALLLDGLQRLSEAVLSAVVDEENASALLEVADQCYASRLKATCSEALRS</sequence>
<dbReference type="PaxDb" id="2903-EOD22157"/>
<dbReference type="InterPro" id="IPR058923">
    <property type="entry name" value="RCC1-like_dom"/>
</dbReference>
<dbReference type="Pfam" id="PF25390">
    <property type="entry name" value="WD40_RLD"/>
    <property type="match status" value="1"/>
</dbReference>
<dbReference type="PROSITE" id="PS50097">
    <property type="entry name" value="BTB"/>
    <property type="match status" value="1"/>
</dbReference>
<feature type="repeat" description="RCC1" evidence="2">
    <location>
        <begin position="54"/>
        <end position="105"/>
    </location>
</feature>
<dbReference type="SUPFAM" id="SSF50985">
    <property type="entry name" value="RCC1/BLIP-II"/>
    <property type="match status" value="1"/>
</dbReference>
<dbReference type="Pfam" id="PF00651">
    <property type="entry name" value="BTB"/>
    <property type="match status" value="1"/>
</dbReference>
<dbReference type="PRINTS" id="PR00633">
    <property type="entry name" value="RCCNDNSATION"/>
</dbReference>
<feature type="repeat" description="RCC1" evidence="2">
    <location>
        <begin position="1"/>
        <end position="53"/>
    </location>
</feature>
<dbReference type="PROSITE" id="PS50012">
    <property type="entry name" value="RCC1_3"/>
    <property type="match status" value="6"/>
</dbReference>
<dbReference type="PROSITE" id="PS00626">
    <property type="entry name" value="RCC1_2"/>
    <property type="match status" value="2"/>
</dbReference>
<evidence type="ECO:0000256" key="2">
    <source>
        <dbReference type="PROSITE-ProRule" id="PRU00235"/>
    </source>
</evidence>
<dbReference type="InterPro" id="IPR009091">
    <property type="entry name" value="RCC1/BLIP-II"/>
</dbReference>
<dbReference type="Proteomes" id="UP000013827">
    <property type="component" value="Unassembled WGS sequence"/>
</dbReference>
<dbReference type="RefSeq" id="XP_005774586.1">
    <property type="nucleotide sequence ID" value="XM_005774529.1"/>
</dbReference>
<dbReference type="InterPro" id="IPR000408">
    <property type="entry name" value="Reg_chr_condens"/>
</dbReference>
<protein>
    <recommendedName>
        <fullName evidence="4">BTB domain-containing protein</fullName>
    </recommendedName>
</protein>
<evidence type="ECO:0000313" key="6">
    <source>
        <dbReference type="Proteomes" id="UP000013827"/>
    </source>
</evidence>
<dbReference type="EnsemblProtists" id="EOD22157">
    <property type="protein sequence ID" value="EOD22157"/>
    <property type="gene ID" value="EMIHUDRAFT_435579"/>
</dbReference>
<dbReference type="SMART" id="SM00225">
    <property type="entry name" value="BTB"/>
    <property type="match status" value="2"/>
</dbReference>
<dbReference type="OMA" id="FKTMFEC"/>
<dbReference type="CDD" id="cd18186">
    <property type="entry name" value="BTB_POZ_ZBTB_KLHL-like"/>
    <property type="match status" value="1"/>
</dbReference>
<name>A0A0D3JF72_EMIH1</name>
<keyword evidence="1" id="KW-0677">Repeat</keyword>
<dbReference type="SUPFAM" id="SSF54695">
    <property type="entry name" value="POZ domain"/>
    <property type="match status" value="2"/>
</dbReference>
<evidence type="ECO:0000256" key="3">
    <source>
        <dbReference type="SAM" id="MobiDB-lite"/>
    </source>
</evidence>
<feature type="repeat" description="RCC1" evidence="2">
    <location>
        <begin position="414"/>
        <end position="465"/>
    </location>
</feature>
<dbReference type="PANTHER" id="PTHR22870">
    <property type="entry name" value="REGULATOR OF CHROMOSOME CONDENSATION"/>
    <property type="match status" value="1"/>
</dbReference>
<reference evidence="5" key="2">
    <citation type="submission" date="2024-10" db="UniProtKB">
        <authorList>
            <consortium name="EnsemblProtists"/>
        </authorList>
    </citation>
    <scope>IDENTIFICATION</scope>
</reference>
<organism evidence="5 6">
    <name type="scientific">Emiliania huxleyi (strain CCMP1516)</name>
    <dbReference type="NCBI Taxonomy" id="280463"/>
    <lineage>
        <taxon>Eukaryota</taxon>
        <taxon>Haptista</taxon>
        <taxon>Haptophyta</taxon>
        <taxon>Prymnesiophyceae</taxon>
        <taxon>Isochrysidales</taxon>
        <taxon>Noelaerhabdaceae</taxon>
        <taxon>Emiliania</taxon>
    </lineage>
</organism>
<dbReference type="Gene3D" id="2.130.10.30">
    <property type="entry name" value="Regulator of chromosome condensation 1/beta-lactamase-inhibitor protein II"/>
    <property type="match status" value="3"/>
</dbReference>
<accession>A0A0D3JF72</accession>
<feature type="region of interest" description="Disordered" evidence="3">
    <location>
        <begin position="309"/>
        <end position="350"/>
    </location>
</feature>
<evidence type="ECO:0000259" key="4">
    <source>
        <dbReference type="PROSITE" id="PS50097"/>
    </source>
</evidence>
<proteinExistence type="predicted"/>
<dbReference type="HOGENOM" id="CLU_356593_0_0_1"/>
<dbReference type="InterPro" id="IPR000210">
    <property type="entry name" value="BTB/POZ_dom"/>
</dbReference>
<keyword evidence="6" id="KW-1185">Reference proteome</keyword>
<feature type="repeat" description="RCC1" evidence="2">
    <location>
        <begin position="258"/>
        <end position="310"/>
    </location>
</feature>
<dbReference type="GeneID" id="17267704"/>
<evidence type="ECO:0000256" key="1">
    <source>
        <dbReference type="ARBA" id="ARBA00022737"/>
    </source>
</evidence>
<dbReference type="PANTHER" id="PTHR22870:SF408">
    <property type="entry name" value="OS09G0560450 PROTEIN"/>
    <property type="match status" value="1"/>
</dbReference>
<feature type="repeat" description="RCC1" evidence="2">
    <location>
        <begin position="355"/>
        <end position="413"/>
    </location>
</feature>
<feature type="repeat" description="RCC1" evidence="2">
    <location>
        <begin position="206"/>
        <end position="257"/>
    </location>
</feature>
<dbReference type="STRING" id="2903.R1CHZ0"/>
<dbReference type="Gene3D" id="3.30.710.10">
    <property type="entry name" value="Potassium Channel Kv1.1, Chain A"/>
    <property type="match status" value="2"/>
</dbReference>
<dbReference type="AlphaFoldDB" id="A0A0D3JF72"/>
<dbReference type="Pfam" id="PF00415">
    <property type="entry name" value="RCC1"/>
    <property type="match status" value="2"/>
</dbReference>
<dbReference type="KEGG" id="ehx:EMIHUDRAFT_435579"/>
<feature type="compositionally biased region" description="Gly residues" evidence="3">
    <location>
        <begin position="311"/>
        <end position="350"/>
    </location>
</feature>
<dbReference type="InterPro" id="IPR011333">
    <property type="entry name" value="SKP1/BTB/POZ_sf"/>
</dbReference>
<dbReference type="eggNOG" id="KOG0941">
    <property type="taxonomic scope" value="Eukaryota"/>
</dbReference>
<dbReference type="InterPro" id="IPR051210">
    <property type="entry name" value="Ub_ligase/GEF_domain"/>
</dbReference>
<reference evidence="6" key="1">
    <citation type="journal article" date="2013" name="Nature">
        <title>Pan genome of the phytoplankton Emiliania underpins its global distribution.</title>
        <authorList>
            <person name="Read B.A."/>
            <person name="Kegel J."/>
            <person name="Klute M.J."/>
            <person name="Kuo A."/>
            <person name="Lefebvre S.C."/>
            <person name="Maumus F."/>
            <person name="Mayer C."/>
            <person name="Miller J."/>
            <person name="Monier A."/>
            <person name="Salamov A."/>
            <person name="Young J."/>
            <person name="Aguilar M."/>
            <person name="Claverie J.M."/>
            <person name="Frickenhaus S."/>
            <person name="Gonzalez K."/>
            <person name="Herman E.K."/>
            <person name="Lin Y.C."/>
            <person name="Napier J."/>
            <person name="Ogata H."/>
            <person name="Sarno A.F."/>
            <person name="Shmutz J."/>
            <person name="Schroeder D."/>
            <person name="de Vargas C."/>
            <person name="Verret F."/>
            <person name="von Dassow P."/>
            <person name="Valentin K."/>
            <person name="Van de Peer Y."/>
            <person name="Wheeler G."/>
            <person name="Dacks J.B."/>
            <person name="Delwiche C.F."/>
            <person name="Dyhrman S.T."/>
            <person name="Glockner G."/>
            <person name="John U."/>
            <person name="Richards T."/>
            <person name="Worden A.Z."/>
            <person name="Zhang X."/>
            <person name="Grigoriev I.V."/>
            <person name="Allen A.E."/>
            <person name="Bidle K."/>
            <person name="Borodovsky M."/>
            <person name="Bowler C."/>
            <person name="Brownlee C."/>
            <person name="Cock J.M."/>
            <person name="Elias M."/>
            <person name="Gladyshev V.N."/>
            <person name="Groth M."/>
            <person name="Guda C."/>
            <person name="Hadaegh A."/>
            <person name="Iglesias-Rodriguez M.D."/>
            <person name="Jenkins J."/>
            <person name="Jones B.M."/>
            <person name="Lawson T."/>
            <person name="Leese F."/>
            <person name="Lindquist E."/>
            <person name="Lobanov A."/>
            <person name="Lomsadze A."/>
            <person name="Malik S.B."/>
            <person name="Marsh M.E."/>
            <person name="Mackinder L."/>
            <person name="Mock T."/>
            <person name="Mueller-Roeber B."/>
            <person name="Pagarete A."/>
            <person name="Parker M."/>
            <person name="Probert I."/>
            <person name="Quesneville H."/>
            <person name="Raines C."/>
            <person name="Rensing S.A."/>
            <person name="Riano-Pachon D.M."/>
            <person name="Richier S."/>
            <person name="Rokitta S."/>
            <person name="Shiraiwa Y."/>
            <person name="Soanes D.M."/>
            <person name="van der Giezen M."/>
            <person name="Wahlund T.M."/>
            <person name="Williams B."/>
            <person name="Wilson W."/>
            <person name="Wolfe G."/>
            <person name="Wurch L.L."/>
        </authorList>
    </citation>
    <scope>NUCLEOTIDE SEQUENCE</scope>
</reference>